<feature type="topological domain" description="Cytoplasmic" evidence="7">
    <location>
        <begin position="1"/>
        <end position="24"/>
    </location>
</feature>
<evidence type="ECO:0000256" key="4">
    <source>
        <dbReference type="ARBA" id="ARBA00022989"/>
    </source>
</evidence>
<gene>
    <name evidence="7" type="primary">ftsB</name>
    <name evidence="8" type="ORF">EDC91_104188</name>
</gene>
<feature type="coiled-coil region" evidence="7">
    <location>
        <begin position="50"/>
        <end position="91"/>
    </location>
</feature>
<evidence type="ECO:0000313" key="9">
    <source>
        <dbReference type="Proteomes" id="UP000294832"/>
    </source>
</evidence>
<evidence type="ECO:0000313" key="8">
    <source>
        <dbReference type="EMBL" id="TCN88053.1"/>
    </source>
</evidence>
<dbReference type="GO" id="GO:0032153">
    <property type="term" value="C:cell division site"/>
    <property type="evidence" value="ECO:0007669"/>
    <property type="project" value="UniProtKB-UniRule"/>
</dbReference>
<evidence type="ECO:0000256" key="6">
    <source>
        <dbReference type="ARBA" id="ARBA00023306"/>
    </source>
</evidence>
<dbReference type="Pfam" id="PF04977">
    <property type="entry name" value="DivIC"/>
    <property type="match status" value="1"/>
</dbReference>
<comment type="function">
    <text evidence="7">Essential cell division protein. May link together the upstream cell division proteins, which are predominantly cytoplasmic, with the downstream cell division proteins, which are predominantly periplasmic.</text>
</comment>
<dbReference type="AlphaFoldDB" id="A0A4R2FFJ4"/>
<feature type="topological domain" description="Periplasmic" evidence="7">
    <location>
        <begin position="43"/>
        <end position="121"/>
    </location>
</feature>
<dbReference type="NCBIfam" id="NF002058">
    <property type="entry name" value="PRK00888.1"/>
    <property type="match status" value="1"/>
</dbReference>
<keyword evidence="7" id="KW-0997">Cell inner membrane</keyword>
<accession>A0A4R2FFJ4</accession>
<dbReference type="GO" id="GO:0005886">
    <property type="term" value="C:plasma membrane"/>
    <property type="evidence" value="ECO:0007669"/>
    <property type="project" value="UniProtKB-SubCell"/>
</dbReference>
<dbReference type="PANTHER" id="PTHR37485">
    <property type="entry name" value="CELL DIVISION PROTEIN FTSB"/>
    <property type="match status" value="1"/>
</dbReference>
<name>A0A4R2FFJ4_9GAMM</name>
<dbReference type="PANTHER" id="PTHR37485:SF1">
    <property type="entry name" value="CELL DIVISION PROTEIN FTSB"/>
    <property type="match status" value="1"/>
</dbReference>
<evidence type="ECO:0000256" key="5">
    <source>
        <dbReference type="ARBA" id="ARBA00023136"/>
    </source>
</evidence>
<organism evidence="8 9">
    <name type="scientific">Shewanella fodinae</name>
    <dbReference type="NCBI Taxonomy" id="552357"/>
    <lineage>
        <taxon>Bacteria</taxon>
        <taxon>Pseudomonadati</taxon>
        <taxon>Pseudomonadota</taxon>
        <taxon>Gammaproteobacteria</taxon>
        <taxon>Alteromonadales</taxon>
        <taxon>Shewanellaceae</taxon>
        <taxon>Shewanella</taxon>
    </lineage>
</organism>
<proteinExistence type="inferred from homology"/>
<dbReference type="HAMAP" id="MF_00599">
    <property type="entry name" value="FtsB"/>
    <property type="match status" value="1"/>
</dbReference>
<comment type="subcellular location">
    <subcellularLocation>
        <location evidence="7">Cell inner membrane</location>
        <topology evidence="7">Single-pass type II membrane protein</topology>
    </subcellularLocation>
    <text evidence="7">Localizes to the division septum.</text>
</comment>
<dbReference type="InterPro" id="IPR023081">
    <property type="entry name" value="Cell_div_FtsB"/>
</dbReference>
<keyword evidence="2 7" id="KW-0132">Cell division</keyword>
<sequence length="121" mass="13952">MAFFVVLSVAEHFARNGDPLPMKPLLLLGCLLLGLMQYRLWWGDNSLTEYFHLEHQIAEQQQNNNELDARNQALKEEILDLRSGKEAIEERARNELGFIKKGETFYRVVGGEQRSMTVSNN</sequence>
<keyword evidence="6 7" id="KW-0131">Cell cycle</keyword>
<dbReference type="Proteomes" id="UP000294832">
    <property type="component" value="Unassembled WGS sequence"/>
</dbReference>
<reference evidence="8 9" key="1">
    <citation type="submission" date="2019-03" db="EMBL/GenBank/DDBJ databases">
        <title>Freshwater and sediment microbial communities from various areas in North America, analyzing microbe dynamics in response to fracking.</title>
        <authorList>
            <person name="Lamendella R."/>
        </authorList>
    </citation>
    <scope>NUCLEOTIDE SEQUENCE [LARGE SCALE GENOMIC DNA]</scope>
    <source>
        <strain evidence="8 9">74A</strain>
    </source>
</reference>
<comment type="similarity">
    <text evidence="7">Belongs to the FtsB family.</text>
</comment>
<keyword evidence="9" id="KW-1185">Reference proteome</keyword>
<evidence type="ECO:0000256" key="7">
    <source>
        <dbReference type="HAMAP-Rule" id="MF_00599"/>
    </source>
</evidence>
<keyword evidence="3 7" id="KW-0812">Transmembrane</keyword>
<dbReference type="GO" id="GO:0030428">
    <property type="term" value="C:cell septum"/>
    <property type="evidence" value="ECO:0007669"/>
    <property type="project" value="TreeGrafter"/>
</dbReference>
<dbReference type="EMBL" id="SLWF01000004">
    <property type="protein sequence ID" value="TCN88053.1"/>
    <property type="molecule type" value="Genomic_DNA"/>
</dbReference>
<keyword evidence="1 7" id="KW-1003">Cell membrane</keyword>
<keyword evidence="7" id="KW-0175">Coiled coil</keyword>
<protein>
    <recommendedName>
        <fullName evidence="7">Cell division protein FtsB</fullName>
    </recommendedName>
</protein>
<evidence type="ECO:0000256" key="1">
    <source>
        <dbReference type="ARBA" id="ARBA00022475"/>
    </source>
</evidence>
<comment type="caution">
    <text evidence="8">The sequence shown here is derived from an EMBL/GenBank/DDBJ whole genome shotgun (WGS) entry which is preliminary data.</text>
</comment>
<keyword evidence="4 7" id="KW-1133">Transmembrane helix</keyword>
<evidence type="ECO:0000256" key="3">
    <source>
        <dbReference type="ARBA" id="ARBA00022692"/>
    </source>
</evidence>
<comment type="subunit">
    <text evidence="7">Part of a complex composed of FtsB, FtsL and FtsQ.</text>
</comment>
<dbReference type="InterPro" id="IPR007060">
    <property type="entry name" value="FtsL/DivIC"/>
</dbReference>
<keyword evidence="5 7" id="KW-0472">Membrane</keyword>
<evidence type="ECO:0000256" key="2">
    <source>
        <dbReference type="ARBA" id="ARBA00022618"/>
    </source>
</evidence>
<dbReference type="GO" id="GO:0043093">
    <property type="term" value="P:FtsZ-dependent cytokinesis"/>
    <property type="evidence" value="ECO:0007669"/>
    <property type="project" value="UniProtKB-UniRule"/>
</dbReference>